<proteinExistence type="predicted"/>
<dbReference type="EMBL" id="CP159256">
    <property type="protein sequence ID" value="XCG52200.1"/>
    <property type="molecule type" value="Genomic_DNA"/>
</dbReference>
<evidence type="ECO:0008006" key="3">
    <source>
        <dbReference type="Google" id="ProtNLM"/>
    </source>
</evidence>
<feature type="compositionally biased region" description="Low complexity" evidence="1">
    <location>
        <begin position="132"/>
        <end position="159"/>
    </location>
</feature>
<feature type="compositionally biased region" description="Basic residues" evidence="1">
    <location>
        <begin position="256"/>
        <end position="266"/>
    </location>
</feature>
<reference evidence="2" key="1">
    <citation type="submission" date="2024-06" db="EMBL/GenBank/DDBJ databases">
        <title>Mesorhizobium karijinii sp. nov., a symbiont of the iconic Swainsona formosa from arid Australia.</title>
        <authorList>
            <person name="Hill Y.J."/>
            <person name="Watkin E.L.J."/>
            <person name="O'Hara G.W."/>
            <person name="Terpolilli J."/>
            <person name="Tye M.L."/>
            <person name="Kohlmeier M.G."/>
        </authorList>
    </citation>
    <scope>NUCLEOTIDE SEQUENCE</scope>
    <source>
        <strain evidence="2">WSM2240</strain>
        <plasmid evidence="2">pMk2240A</plasmid>
    </source>
</reference>
<feature type="region of interest" description="Disordered" evidence="1">
    <location>
        <begin position="61"/>
        <end position="94"/>
    </location>
</feature>
<geneLocation type="plasmid" evidence="2">
    <name>pMk2240A</name>
</geneLocation>
<evidence type="ECO:0000256" key="1">
    <source>
        <dbReference type="SAM" id="MobiDB-lite"/>
    </source>
</evidence>
<feature type="region of interest" description="Disordered" evidence="1">
    <location>
        <begin position="110"/>
        <end position="314"/>
    </location>
</feature>
<name>A0AAU8D0B4_9HYPH</name>
<gene>
    <name evidence="2" type="ORF">ABVK50_32420</name>
</gene>
<dbReference type="RefSeq" id="WP_353646407.1">
    <property type="nucleotide sequence ID" value="NZ_CP159256.1"/>
</dbReference>
<accession>A0AAU8D0B4</accession>
<dbReference type="AlphaFoldDB" id="A0AAU8D0B4"/>
<protein>
    <recommendedName>
        <fullName evidence="3">Serine/threonine protein kinase</fullName>
    </recommendedName>
</protein>
<feature type="compositionally biased region" description="Pro residues" evidence="1">
    <location>
        <begin position="303"/>
        <end position="313"/>
    </location>
</feature>
<organism evidence="2">
    <name type="scientific">Mesorhizobium sp. WSM2240</name>
    <dbReference type="NCBI Taxonomy" id="3228851"/>
    <lineage>
        <taxon>Bacteria</taxon>
        <taxon>Pseudomonadati</taxon>
        <taxon>Pseudomonadota</taxon>
        <taxon>Alphaproteobacteria</taxon>
        <taxon>Hyphomicrobiales</taxon>
        <taxon>Phyllobacteriaceae</taxon>
        <taxon>Mesorhizobium</taxon>
    </lineage>
</organism>
<sequence length="520" mass="55761">MRQRSEIALWGIAICASLAIHAALVASLMAIPQTDSKPAAKTLITVQSTPRSLAKKASVMPKSWQTASSRKAAPTAEKKPLKAVQATPEHVEDTGRVRKQLTAVAVSAVAQQAPPTAGRVQPEAQSHAKRVPTQAQRLAAVAATDAARPAPPSFRAAPASRRRAAAQTVQPSQPARAVSAASPERASDPRQLPIAQQRQHVVAEPSAPSVPALRPNSTANAVRPQSPPPAVRAQPQAIASAQVVQRHPVATAPRASRARLRRHQNRAHVNAAGRQIAVKSAPRIKLDAATPTDPEQTVALLRPSPPDPLPPTETPRQSYAKLLDFLSSEPRQCFLALASARGNVIEVNGYAATVERTVELGRRISQLIETPAAVRGHLVADAQCAALTFASDLAAYPEQPLPVQTARPEVRSGEMLTGRIHNFRRRWLYLIIIDDDGKVQELQDLMPEAGNTVSFRAPLTLTDGPVGTVQLLLAIASDHPLLTFAVHEGTQAQPYFEQLRKEILKQGNQVDFGVASFIVR</sequence>
<keyword evidence="2" id="KW-0614">Plasmid</keyword>
<evidence type="ECO:0000313" key="2">
    <source>
        <dbReference type="EMBL" id="XCG52200.1"/>
    </source>
</evidence>